<keyword evidence="1" id="KW-0812">Transmembrane</keyword>
<evidence type="ECO:0000313" key="2">
    <source>
        <dbReference type="EMBL" id="QKW53500.1"/>
    </source>
</evidence>
<evidence type="ECO:0000313" key="3">
    <source>
        <dbReference type="Proteomes" id="UP000509303"/>
    </source>
</evidence>
<keyword evidence="1" id="KW-1133">Transmembrane helix</keyword>
<dbReference type="Proteomes" id="UP000509303">
    <property type="component" value="Chromosome"/>
</dbReference>
<feature type="transmembrane region" description="Helical" evidence="1">
    <location>
        <begin position="30"/>
        <end position="48"/>
    </location>
</feature>
<evidence type="ECO:0000256" key="1">
    <source>
        <dbReference type="SAM" id="Phobius"/>
    </source>
</evidence>
<proteinExistence type="predicted"/>
<accession>A0A7H8NGH4</accession>
<dbReference type="EMBL" id="CP054929">
    <property type="protein sequence ID" value="QKW53500.1"/>
    <property type="molecule type" value="Genomic_DNA"/>
</dbReference>
<protein>
    <submittedName>
        <fullName evidence="2">Uncharacterized protein</fullName>
    </submittedName>
</protein>
<name>A0A7H8NGH4_9ACTN</name>
<keyword evidence="3" id="KW-1185">Reference proteome</keyword>
<dbReference type="RefSeq" id="WP_176165206.1">
    <property type="nucleotide sequence ID" value="NZ_CP054929.1"/>
</dbReference>
<dbReference type="AlphaFoldDB" id="A0A7H8NGH4"/>
<gene>
    <name evidence="2" type="ORF">HUT08_32565</name>
</gene>
<keyword evidence="1" id="KW-0472">Membrane</keyword>
<organism evidence="2 3">
    <name type="scientific">Streptomyces buecherae</name>
    <dbReference type="NCBI Taxonomy" id="2763006"/>
    <lineage>
        <taxon>Bacteria</taxon>
        <taxon>Bacillati</taxon>
        <taxon>Actinomycetota</taxon>
        <taxon>Actinomycetes</taxon>
        <taxon>Kitasatosporales</taxon>
        <taxon>Streptomycetaceae</taxon>
        <taxon>Streptomyces</taxon>
    </lineage>
</organism>
<reference evidence="2 3" key="1">
    <citation type="submission" date="2020-06" db="EMBL/GenBank/DDBJ databases">
        <title>Genome mining for natural products.</title>
        <authorList>
            <person name="Zhang B."/>
            <person name="Shi J."/>
            <person name="Ge H."/>
        </authorList>
    </citation>
    <scope>NUCLEOTIDE SEQUENCE [LARGE SCALE GENOMIC DNA]</scope>
    <source>
        <strain evidence="2 3">NA00687</strain>
    </source>
</reference>
<sequence length="49" mass="4912">MTGPFAGAAILGAGPGERLAVKATCARLRRAFAVVPLAVAAFTLVDVLT</sequence>